<dbReference type="STRING" id="545619.SAMN04489860_2018"/>
<dbReference type="EMBL" id="LT629776">
    <property type="protein sequence ID" value="SDS64431.1"/>
    <property type="molecule type" value="Genomic_DNA"/>
</dbReference>
<dbReference type="AlphaFoldDB" id="A0A1H1TWG9"/>
<name>A0A1H1TWG9_9CELL</name>
<keyword evidence="3" id="KW-1185">Reference proteome</keyword>
<dbReference type="InterPro" id="IPR036653">
    <property type="entry name" value="CinA-like_C"/>
</dbReference>
<dbReference type="Gene3D" id="3.90.950.20">
    <property type="entry name" value="CinA-like"/>
    <property type="match status" value="1"/>
</dbReference>
<dbReference type="NCBIfam" id="TIGR00199">
    <property type="entry name" value="PncC_domain"/>
    <property type="match status" value="1"/>
</dbReference>
<dbReference type="InterPro" id="IPR008136">
    <property type="entry name" value="CinA_C"/>
</dbReference>
<evidence type="ECO:0000259" key="1">
    <source>
        <dbReference type="Pfam" id="PF02464"/>
    </source>
</evidence>
<gene>
    <name evidence="2" type="ORF">SAMN04489860_2018</name>
</gene>
<sequence>MIDPRARQLVDLCAEHGLTVGTAESLTGGLVAATIVDVPGASAVFRGSVVSYATDLKVTLLGVDRHEIDRSGVVSAAVATAMSAGARSALSVDVALATTGVAGPGAHGGVAAGTVVVAAQVGEIARTRTLALPGDRSAVRSSTVGEVLGLCVEILRERR</sequence>
<reference evidence="2 3" key="1">
    <citation type="submission" date="2016-10" db="EMBL/GenBank/DDBJ databases">
        <authorList>
            <person name="de Groot N.N."/>
        </authorList>
    </citation>
    <scope>NUCLEOTIDE SEQUENCE [LARGE SCALE GENOMIC DNA]</scope>
    <source>
        <strain evidence="2 3">DSM 22126</strain>
    </source>
</reference>
<dbReference type="Proteomes" id="UP000185663">
    <property type="component" value="Chromosome I"/>
</dbReference>
<feature type="domain" description="CinA C-terminal" evidence="1">
    <location>
        <begin position="6"/>
        <end position="151"/>
    </location>
</feature>
<organism evidence="2 3">
    <name type="scientific">Paraoerskovia marina</name>
    <dbReference type="NCBI Taxonomy" id="545619"/>
    <lineage>
        <taxon>Bacteria</taxon>
        <taxon>Bacillati</taxon>
        <taxon>Actinomycetota</taxon>
        <taxon>Actinomycetes</taxon>
        <taxon>Micrococcales</taxon>
        <taxon>Cellulomonadaceae</taxon>
        <taxon>Paraoerskovia</taxon>
    </lineage>
</organism>
<dbReference type="Pfam" id="PF02464">
    <property type="entry name" value="CinA"/>
    <property type="match status" value="1"/>
</dbReference>
<evidence type="ECO:0000313" key="3">
    <source>
        <dbReference type="Proteomes" id="UP000185663"/>
    </source>
</evidence>
<evidence type="ECO:0000313" key="2">
    <source>
        <dbReference type="EMBL" id="SDS64431.1"/>
    </source>
</evidence>
<accession>A0A1H1TWG9</accession>
<proteinExistence type="predicted"/>
<protein>
    <submittedName>
        <fullName evidence="2">Nicotinamide-nucleotide amidase</fullName>
    </submittedName>
</protein>
<dbReference type="RefSeq" id="WP_157270427.1">
    <property type="nucleotide sequence ID" value="NZ_LT629776.1"/>
</dbReference>
<dbReference type="eggNOG" id="COG1546">
    <property type="taxonomic scope" value="Bacteria"/>
</dbReference>
<dbReference type="OrthoDB" id="1253990at2"/>
<dbReference type="SUPFAM" id="SSF142433">
    <property type="entry name" value="CinA-like"/>
    <property type="match status" value="1"/>
</dbReference>